<dbReference type="GO" id="GO:0007156">
    <property type="term" value="P:homophilic cell adhesion via plasma membrane adhesion molecules"/>
    <property type="evidence" value="ECO:0007669"/>
    <property type="project" value="InterPro"/>
</dbReference>
<dbReference type="InterPro" id="IPR041690">
    <property type="entry name" value="Cadherin_5"/>
</dbReference>
<dbReference type="PANTHER" id="PTHR44103">
    <property type="entry name" value="PROPROTEIN CONVERTASE P"/>
    <property type="match status" value="1"/>
</dbReference>
<feature type="region of interest" description="Disordered" evidence="4">
    <location>
        <begin position="408"/>
        <end position="430"/>
    </location>
</feature>
<comment type="caution">
    <text evidence="6">The sequence shown here is derived from an EMBL/GenBank/DDBJ whole genome shotgun (WGS) entry which is preliminary data.</text>
</comment>
<dbReference type="InterPro" id="IPR013783">
    <property type="entry name" value="Ig-like_fold"/>
</dbReference>
<dbReference type="InterPro" id="IPR001343">
    <property type="entry name" value="Hemolysn_Ca-bd"/>
</dbReference>
<organism evidence="6 7">
    <name type="scientific">Sagittula salina</name>
    <dbReference type="NCBI Taxonomy" id="2820268"/>
    <lineage>
        <taxon>Bacteria</taxon>
        <taxon>Pseudomonadati</taxon>
        <taxon>Pseudomonadota</taxon>
        <taxon>Alphaproteobacteria</taxon>
        <taxon>Rhodobacterales</taxon>
        <taxon>Roseobacteraceae</taxon>
        <taxon>Sagittula</taxon>
    </lineage>
</organism>
<evidence type="ECO:0000256" key="1">
    <source>
        <dbReference type="ARBA" id="ARBA00004613"/>
    </source>
</evidence>
<dbReference type="InterPro" id="IPR040853">
    <property type="entry name" value="RapA2_cadherin-like"/>
</dbReference>
<dbReference type="InterPro" id="IPR011049">
    <property type="entry name" value="Serralysin-like_metalloprot_C"/>
</dbReference>
<dbReference type="Pfam" id="PF17892">
    <property type="entry name" value="Cadherin_5"/>
    <property type="match status" value="2"/>
</dbReference>
<reference evidence="6" key="1">
    <citation type="submission" date="2021-03" db="EMBL/GenBank/DDBJ databases">
        <title>Sagittula salina sp. nov. strain M10.9X isolated from the marine waste.</title>
        <authorList>
            <person name="Satari L."/>
            <person name="Molina-Menor E."/>
            <person name="Vidal-Verdu A."/>
            <person name="Pascual J."/>
            <person name="Pereto J."/>
            <person name="Porcar M."/>
        </authorList>
    </citation>
    <scope>NUCLEOTIDE SEQUENCE</scope>
    <source>
        <strain evidence="6">M10.9X</strain>
    </source>
</reference>
<dbReference type="InterPro" id="IPR028994">
    <property type="entry name" value="Integrin_alpha_N"/>
</dbReference>
<dbReference type="SUPFAM" id="SSF51120">
    <property type="entry name" value="beta-Roll"/>
    <property type="match status" value="1"/>
</dbReference>
<keyword evidence="7" id="KW-1185">Reference proteome</keyword>
<dbReference type="PANTHER" id="PTHR44103:SF1">
    <property type="entry name" value="PROPROTEIN CONVERTASE P"/>
    <property type="match status" value="1"/>
</dbReference>
<feature type="compositionally biased region" description="Basic and acidic residues" evidence="4">
    <location>
        <begin position="532"/>
        <end position="545"/>
    </location>
</feature>
<dbReference type="InterPro" id="IPR002126">
    <property type="entry name" value="Cadherin-like_dom"/>
</dbReference>
<protein>
    <submittedName>
        <fullName evidence="6">VCBS domain-containing protein</fullName>
    </submittedName>
</protein>
<name>A0A940MMY1_9RHOB</name>
<evidence type="ECO:0000256" key="2">
    <source>
        <dbReference type="ARBA" id="ARBA00022525"/>
    </source>
</evidence>
<dbReference type="NCBIfam" id="NF012211">
    <property type="entry name" value="tand_rpt_95"/>
    <property type="match status" value="4"/>
</dbReference>
<evidence type="ECO:0000256" key="3">
    <source>
        <dbReference type="ARBA" id="ARBA00022729"/>
    </source>
</evidence>
<dbReference type="InterPro" id="IPR033764">
    <property type="entry name" value="Sdr_B"/>
</dbReference>
<dbReference type="Pfam" id="PF17803">
    <property type="entry name" value="Cadherin_4"/>
    <property type="match status" value="3"/>
</dbReference>
<dbReference type="Gene3D" id="2.60.40.10">
    <property type="entry name" value="Immunoglobulins"/>
    <property type="match status" value="2"/>
</dbReference>
<dbReference type="NCBIfam" id="TIGR01965">
    <property type="entry name" value="VCBS_repeat"/>
    <property type="match status" value="10"/>
</dbReference>
<dbReference type="EMBL" id="JAGISH010000004">
    <property type="protein sequence ID" value="MBP0482488.1"/>
    <property type="molecule type" value="Genomic_DNA"/>
</dbReference>
<dbReference type="GO" id="GO:0005576">
    <property type="term" value="C:extracellular region"/>
    <property type="evidence" value="ECO:0007669"/>
    <property type="project" value="UniProtKB-SubCell"/>
</dbReference>
<dbReference type="RefSeq" id="WP_209360371.1">
    <property type="nucleotide sequence ID" value="NZ_JAGISH010000004.1"/>
</dbReference>
<evidence type="ECO:0000259" key="5">
    <source>
        <dbReference type="PROSITE" id="PS50268"/>
    </source>
</evidence>
<proteinExistence type="predicted"/>
<keyword evidence="2" id="KW-0964">Secreted</keyword>
<evidence type="ECO:0000313" key="7">
    <source>
        <dbReference type="Proteomes" id="UP000675940"/>
    </source>
</evidence>
<dbReference type="SUPFAM" id="SSF117074">
    <property type="entry name" value="Hypothetical protein PA1324"/>
    <property type="match status" value="1"/>
</dbReference>
<evidence type="ECO:0000256" key="4">
    <source>
        <dbReference type="SAM" id="MobiDB-lite"/>
    </source>
</evidence>
<gene>
    <name evidence="6" type="ORF">J5474_08295</name>
</gene>
<dbReference type="Pfam" id="PF17210">
    <property type="entry name" value="SdrD_B"/>
    <property type="match status" value="1"/>
</dbReference>
<dbReference type="Pfam" id="PF13517">
    <property type="entry name" value="FG-GAP_3"/>
    <property type="match status" value="2"/>
</dbReference>
<dbReference type="GO" id="GO:0016020">
    <property type="term" value="C:membrane"/>
    <property type="evidence" value="ECO:0007669"/>
    <property type="project" value="InterPro"/>
</dbReference>
<dbReference type="GO" id="GO:0005509">
    <property type="term" value="F:calcium ion binding"/>
    <property type="evidence" value="ECO:0007669"/>
    <property type="project" value="InterPro"/>
</dbReference>
<sequence length="2816" mass="287021">MSAVGRVGHSYDQSREREAFSIDGSAPQVFDAVAIYRATITYTDGSTAELHSANIFQDTDGNTYLASETRHNTDQVALAAKPIAMIELIELRDASVSGMQASRYKTDFVRDEGEITGTLFVDSDGDATQLRDGGGHCPGLEEGIEGVVVVARDLSGAVVAQTITDAQGNYSFTLPTGDYRIEVPTDVNTGPLVERDQGGYRIDSDADQSTGLSAMLSVTPGSRVTNLDFGYEPDQRDGVVDGLGGDEVMGLGYTDGQRDVITDGDDVILGDSAGLTVPREVFRWDAASSRDVDGTFTQDTGSVTVTYARTEDNRWHASAMDRHSRLNLDGISADGLDVDNRGALESRNYAGDGRGAFEWVFSEEVTKVQFNVNDLDGDGVVEVRAYDAAGNPVEVTLTGGARLTVTDSDADGISDTADSQGGYASPSSGDYNLQVQVDGPVARIELLHTQDGRHDSEIKVTDIAFDAGVPLEPGADLIDGADGDDLIYGDTGVITPESAVFSWQGLSSRDLDGTLVQEIEGITVTYARTADDGRHKSSMDGRTRLNTDGLSDGPLAAKDKGALESETNGQSGRGTFDWTFSEEVSNIAFNVNDIDGDGVVRVLAFDAAGNPVEAALTGGSGLAISDSTGDGIDDTADSQGGYGATSSDTYNLQVRIAGPVARIQLEHTQDGWASSGIWVTDILFDAGVAMVDQVTGAGDTITGGAGDDTIFGQGGDDSVRGDTGNDQLDLGAGEDLGIYVTTANLGAQDFYDGGADHDTLRLDMTRDDWFRPEVQTDIAAYLAHLASGDPAPFAFTAFDLTVVRFEALTVLLDGVPIDPADAPVTLGDDAATLDENGFASGDVLVNDSVPDLIRSVELVDDVARGSLTFNADGTYSFDPLGDFDYLGAGESTTEAFTYRVTDADFDSAVATVTLSVTGSNDGVTVQPVDVAGDITEGAVLNDAGTITFTDLDLTDRPSATHAVASVTATAQGGGNLAMTAARQAAIEAAFSITAMAGNTNDGVVNWDYAIAEADLDFLGAGEQVTAVFTITVTDDEGAFAAQDVTITINGTNDAPTVAATAAAGFTEGADASAQDLSDSGVVSFDDLDATDTLDVSFAANGDIAWSGGTLPAGLAAALVAGFATGTSGAAAPGNTAWSYATAGLDLDFLAEGETITWSYTVTATDPEGASASDVVSFTLTGTNDAPELTDDSGRENADVTITGNVLANDSDVDANDGLQVVSAGGMPAGNPVTGQFGQLVVAADGSYSYIADQSLAAVYSLPLGDEISESFTVEVADAYGAVVAQQLTVTIVGINTTPTAVADSAAAVEDGATIFGNVGDNDSDPDTGAVLSFALAAGGTPPDGFSFASDGGWSFDPTHPSYDVLAEGEPLVLTIPYVVTDEKGASAASTLTITVTGTNDTPVAQADVATTTEHAAIAIDVLTNDTDVDTGDTLTVTGATLSGGGSVTTDGAQVFFDPGQDFDGLALDETATATIGYTVSDAQGATATATAEVTVTGENDDPTAGDLAVTTSLGGSTGGGTGSVMGMAFAANGGTMKVLFGTADTDGDGYADSGASNSTPVTPAGTSYGIDSGDIDGDGDIDIVLAFQNGSYPLYVLTNVGDADGDGDDDFHGSALGSGFGTYDVALGDLDGDGDLDAAAYSGATMHWFVNQGDLNGNGRADDFSVHSRSSATTGSSYGIAMADMNGDGRIDVLGASWSSGPTVISLNLGDTNGDGVLEFRDVALEDAYDESSLGVIPADLDGDGDMDFVLSRWNNQNEVVYLNQGNDGSGAPVFTTVELPTSGYNLESEVADIDGDGILDIISVDNQNGFAVIRGLGDTNGDGQIEFAAPQLYGSSSSSYGLAVGDIDFDGDVDVVVAGNNSAGARVYLNDGDTNGDGAVDFVSRPLSDSPVNAWDVEILGDSTFQGSAGSGGQVTGSFDGDDVDSDDDATTLTYTIVTGPAKGTVTNNGDGTFSFDADGAFAALPEGETEEVSFTYTTTDRHGAVSDPATVTVTVEGANDAPVIDGDSSDLTATLQEEGAEASGAITTAGLSTASGQIVASDVDDGDVVSFSGDASNAIGTFDVDETTGAWSYTLNQGTAVVEALQAGAELTQTFQVVATDQLGKASSTEVVLTIDGANDGPDAQDVTLEANFLGNGGFDATPDFTGWTVDNTLTNYSGSATAYIDRSGGLLGGDDAVAVLTMAGNTSSYGTGYGTRIVSDAFTGAAGDTVSFTYNLRSGGDQAIGSAYIRDASTGQIVQTVFNYQTPFTGATGTQQVDVALGQAGEFTLDFRVGSYDASGGRYIGATMEIGYAGITRAGLSEETVYTFDGADFLAGVTDVDGGAPSLFSVATSTQGAAVTLEADGNVTYDARGANDDLAEGEERIDTFDFVVTDGNGGSDTATASITVFGENDAPTLGAGVLAAEEDDGARTLDLASLGDDVDSDDDGSTLSYTIVTGPAEGSASISGTTLTFDPGNGFQDLGTGETRAVSLTVQATDRYGAVSGVETITVTVTGRNDGPVAVTDLAATDEDTSVVIQIADLLGNDTDAEGNTISFVGFDDSGSLGTVTDNGDGTLTYDPSGQFEALDTGDAASDSFTYTVSDGNGGVETGTVQVGIAGVSDGPASFNIVTIGYNSAINTFLNDNGHSSTWLSAAASVTAADLQGVDVAILIRANGNQALTDWVADGGLLITEWAAADWVFDGGAPGASASSPDDTGAGMLTGEVTVYDHVGTDSIVFTQAGLDAGLSDGIAGGGYSQGGATEFFQTFSGLDAGYEILATRPTGETVIVGADYGTGSVLAAGFDWQDQQYSAANGLDGNEQFLLNALNYDYFA</sequence>
<keyword evidence="3" id="KW-0732">Signal</keyword>
<dbReference type="InterPro" id="IPR010221">
    <property type="entry name" value="VCBS_dom"/>
</dbReference>
<comment type="subcellular location">
    <subcellularLocation>
        <location evidence="1">Secreted</location>
    </subcellularLocation>
</comment>
<feature type="domain" description="Cadherin" evidence="5">
    <location>
        <begin position="1924"/>
        <end position="2006"/>
    </location>
</feature>
<feature type="region of interest" description="Disordered" evidence="4">
    <location>
        <begin position="532"/>
        <end position="574"/>
    </location>
</feature>
<feature type="domain" description="Cadherin" evidence="5">
    <location>
        <begin position="2424"/>
        <end position="2505"/>
    </location>
</feature>
<dbReference type="Pfam" id="PF17963">
    <property type="entry name" value="Big_9"/>
    <property type="match status" value="3"/>
</dbReference>
<evidence type="ECO:0000313" key="6">
    <source>
        <dbReference type="EMBL" id="MBP0482488.1"/>
    </source>
</evidence>
<dbReference type="PROSITE" id="PS50268">
    <property type="entry name" value="CADHERIN_2"/>
    <property type="match status" value="2"/>
</dbReference>
<accession>A0A940MMY1</accession>
<dbReference type="Pfam" id="PF00353">
    <property type="entry name" value="HemolysinCabind"/>
    <property type="match status" value="2"/>
</dbReference>
<dbReference type="SUPFAM" id="SSF69318">
    <property type="entry name" value="Integrin alpha N-terminal domain"/>
    <property type="match status" value="2"/>
</dbReference>
<dbReference type="Proteomes" id="UP000675940">
    <property type="component" value="Unassembled WGS sequence"/>
</dbReference>
<dbReference type="InterPro" id="IPR013517">
    <property type="entry name" value="FG-GAP"/>
</dbReference>